<dbReference type="PANTHER" id="PTHR32305:SF15">
    <property type="entry name" value="PROTEIN RHSA-RELATED"/>
    <property type="match status" value="1"/>
</dbReference>
<comment type="caution">
    <text evidence="1">The sequence shown here is derived from an EMBL/GenBank/DDBJ whole genome shotgun (WGS) entry which is preliminary data.</text>
</comment>
<dbReference type="RefSeq" id="WP_138644751.1">
    <property type="nucleotide sequence ID" value="NZ_VCKW01000036.1"/>
</dbReference>
<dbReference type="Proteomes" id="UP000309174">
    <property type="component" value="Unassembled WGS sequence"/>
</dbReference>
<evidence type="ECO:0000313" key="2">
    <source>
        <dbReference type="Proteomes" id="UP000309174"/>
    </source>
</evidence>
<name>A0A5C4JFT3_9ACTN</name>
<gene>
    <name evidence="1" type="ORF">ETD83_09825</name>
</gene>
<evidence type="ECO:0000313" key="1">
    <source>
        <dbReference type="EMBL" id="TMR03793.1"/>
    </source>
</evidence>
<dbReference type="PRINTS" id="PR00394">
    <property type="entry name" value="RHSPROTEIN"/>
</dbReference>
<dbReference type="InterPro" id="IPR050708">
    <property type="entry name" value="T6SS_VgrG/RHS"/>
</dbReference>
<dbReference type="NCBIfam" id="TIGR03696">
    <property type="entry name" value="Rhs_assc_core"/>
    <property type="match status" value="1"/>
</dbReference>
<dbReference type="OrthoDB" id="3881096at2"/>
<dbReference type="Gene3D" id="2.180.10.10">
    <property type="entry name" value="RHS repeat-associated core"/>
    <property type="match status" value="1"/>
</dbReference>
<protein>
    <submittedName>
        <fullName evidence="1">RHS repeat-associated core domain-containing protein</fullName>
    </submittedName>
</protein>
<accession>A0A5C4JFT3</accession>
<reference evidence="1 2" key="1">
    <citation type="submission" date="2019-05" db="EMBL/GenBank/DDBJ databases">
        <title>Draft genome sequence of Actinomadura sp. 14C53.</title>
        <authorList>
            <person name="Saricaoglu S."/>
            <person name="Isik K."/>
        </authorList>
    </citation>
    <scope>NUCLEOTIDE SEQUENCE [LARGE SCALE GENOMIC DNA]</scope>
    <source>
        <strain evidence="1 2">14C53</strain>
    </source>
</reference>
<sequence length="55" mass="6135">MRPPPAVLLALRLPGQYHDPESGLHYNYHRYYDPVTGGFISPDPLGLTPQPNPHA</sequence>
<dbReference type="AlphaFoldDB" id="A0A5C4JFT3"/>
<organism evidence="1 2">
    <name type="scientific">Actinomadura soli</name>
    <dbReference type="NCBI Taxonomy" id="2508997"/>
    <lineage>
        <taxon>Bacteria</taxon>
        <taxon>Bacillati</taxon>
        <taxon>Actinomycetota</taxon>
        <taxon>Actinomycetes</taxon>
        <taxon>Streptosporangiales</taxon>
        <taxon>Thermomonosporaceae</taxon>
        <taxon>Actinomadura</taxon>
    </lineage>
</organism>
<proteinExistence type="predicted"/>
<keyword evidence="2" id="KW-1185">Reference proteome</keyword>
<dbReference type="PANTHER" id="PTHR32305">
    <property type="match status" value="1"/>
</dbReference>
<dbReference type="EMBL" id="VCKW01000036">
    <property type="protein sequence ID" value="TMR03793.1"/>
    <property type="molecule type" value="Genomic_DNA"/>
</dbReference>
<dbReference type="InterPro" id="IPR022385">
    <property type="entry name" value="Rhs_assc_core"/>
</dbReference>